<name>A9WWT5_BRUSI</name>
<dbReference type="EMBL" id="CP000912">
    <property type="protein sequence ID" value="ABY40221.1"/>
    <property type="molecule type" value="Genomic_DNA"/>
</dbReference>
<dbReference type="Proteomes" id="UP000008545">
    <property type="component" value="Chromosome II"/>
</dbReference>
<proteinExistence type="predicted"/>
<dbReference type="HOGENOM" id="CLU_3388439_0_0_5"/>
<organism evidence="2 3">
    <name type="scientific">Brucella suis (strain ATCC 23445 / NCTC 10510)</name>
    <dbReference type="NCBI Taxonomy" id="470137"/>
    <lineage>
        <taxon>Bacteria</taxon>
        <taxon>Pseudomonadati</taxon>
        <taxon>Pseudomonadota</taxon>
        <taxon>Alphaproteobacteria</taxon>
        <taxon>Hyphomicrobiales</taxon>
        <taxon>Brucellaceae</taxon>
        <taxon>Brucella/Ochrobactrum group</taxon>
        <taxon>Brucella</taxon>
    </lineage>
</organism>
<accession>A9WWT5</accession>
<dbReference type="AlphaFoldDB" id="A9WWT5"/>
<dbReference type="KEGG" id="bmt:BSUIS_B1288"/>
<evidence type="ECO:0000313" key="2">
    <source>
        <dbReference type="EMBL" id="ABY40221.1"/>
    </source>
</evidence>
<reference evidence="2 3" key="1">
    <citation type="submission" date="2007-12" db="EMBL/GenBank/DDBJ databases">
        <title>Brucella suis ATCC 23445 whole genome shotgun sequencing project.</title>
        <authorList>
            <person name="Setubal J.C."/>
            <person name="Bowns C."/>
            <person name="Boyle S."/>
            <person name="Crasta O.R."/>
            <person name="Czar M.J."/>
            <person name="Dharmanolla C."/>
            <person name="Gillespie J.J."/>
            <person name="Kenyon R.W."/>
            <person name="Lu J."/>
            <person name="Mane S."/>
            <person name="Mohapatra S."/>
            <person name="Nagrani S."/>
            <person name="Purkayastha A."/>
            <person name="Rajasimha H.K."/>
            <person name="Shallom J.M."/>
            <person name="Shallom S."/>
            <person name="Shukla M."/>
            <person name="Snyder E.E."/>
            <person name="Sobral B.W."/>
            <person name="Wattam A.R."/>
            <person name="Will R."/>
            <person name="Williams K."/>
            <person name="Yoo H."/>
            <person name="Bruce D."/>
            <person name="Detter C."/>
            <person name="Munk C."/>
            <person name="Brettin T.S."/>
        </authorList>
    </citation>
    <scope>NUCLEOTIDE SEQUENCE [LARGE SCALE GENOMIC DNA]</scope>
    <source>
        <strain evidence="3">ATCC 23445 / NCTC 10510</strain>
    </source>
</reference>
<sequence>MPGFLQPDEAAPTQSAKDRHMTCLSSLEGKVN</sequence>
<protein>
    <submittedName>
        <fullName evidence="2">Uncharacterized protein</fullName>
    </submittedName>
</protein>
<feature type="region of interest" description="Disordered" evidence="1">
    <location>
        <begin position="1"/>
        <end position="32"/>
    </location>
</feature>
<evidence type="ECO:0000256" key="1">
    <source>
        <dbReference type="SAM" id="MobiDB-lite"/>
    </source>
</evidence>
<evidence type="ECO:0000313" key="3">
    <source>
        <dbReference type="Proteomes" id="UP000008545"/>
    </source>
</evidence>
<gene>
    <name evidence="2" type="ordered locus">BSUIS_B1288</name>
</gene>